<dbReference type="EMBL" id="VLNY01000010">
    <property type="protein sequence ID" value="KAA0021406.1"/>
    <property type="molecule type" value="Genomic_DNA"/>
</dbReference>
<accession>A0A5A7S690</accession>
<proteinExistence type="predicted"/>
<evidence type="ECO:0000313" key="2">
    <source>
        <dbReference type="Proteomes" id="UP000322244"/>
    </source>
</evidence>
<dbReference type="Proteomes" id="UP000322244">
    <property type="component" value="Unassembled WGS sequence"/>
</dbReference>
<reference evidence="1 2" key="1">
    <citation type="submission" date="2019-07" db="EMBL/GenBank/DDBJ databases">
        <title>Rhodococcus cavernicolus sp. nov., isolated from a cave.</title>
        <authorList>
            <person name="Lee S.D."/>
        </authorList>
    </citation>
    <scope>NUCLEOTIDE SEQUENCE [LARGE SCALE GENOMIC DNA]</scope>
    <source>
        <strain evidence="1 2">C1-24</strain>
    </source>
</reference>
<dbReference type="AlphaFoldDB" id="A0A5A7S690"/>
<sequence>MKTRALHTRILIGAAQNIEQLASRALDLLGASARPPQTDLVSDSADPSVAAVQKAQRAATASGDHDLADRLSVIELDLRRQQRTVDDSVLPTHRGRLAAHDELEDIRKRLLANTPRPLPTDRD</sequence>
<dbReference type="RefSeq" id="WP_149431910.1">
    <property type="nucleotide sequence ID" value="NZ_VLNY01000010.1"/>
</dbReference>
<protein>
    <submittedName>
        <fullName evidence="1">Uncharacterized protein</fullName>
    </submittedName>
</protein>
<name>A0A5A7S690_9NOCA</name>
<comment type="caution">
    <text evidence="1">The sequence shown here is derived from an EMBL/GenBank/DDBJ whole genome shotgun (WGS) entry which is preliminary data.</text>
</comment>
<keyword evidence="2" id="KW-1185">Reference proteome</keyword>
<gene>
    <name evidence="1" type="ORF">FOY51_19395</name>
</gene>
<evidence type="ECO:0000313" key="1">
    <source>
        <dbReference type="EMBL" id="KAA0021406.1"/>
    </source>
</evidence>
<organism evidence="1 2">
    <name type="scientific">Antrihabitans cavernicola</name>
    <dbReference type="NCBI Taxonomy" id="2495913"/>
    <lineage>
        <taxon>Bacteria</taxon>
        <taxon>Bacillati</taxon>
        <taxon>Actinomycetota</taxon>
        <taxon>Actinomycetes</taxon>
        <taxon>Mycobacteriales</taxon>
        <taxon>Nocardiaceae</taxon>
        <taxon>Antrihabitans</taxon>
    </lineage>
</organism>